<gene>
    <name evidence="2" type="ORF">GBAR_LOCUS30566</name>
</gene>
<sequence>MPKRKKTRSLLSRGSEGLEDRVGRSTNKAAAERDAEEEGWKLRTEVENGRSTEEETGRR</sequence>
<comment type="caution">
    <text evidence="2">The sequence shown here is derived from an EMBL/GenBank/DDBJ whole genome shotgun (WGS) entry which is preliminary data.</text>
</comment>
<proteinExistence type="predicted"/>
<keyword evidence="3" id="KW-1185">Reference proteome</keyword>
<feature type="compositionally biased region" description="Basic and acidic residues" evidence="1">
    <location>
        <begin position="30"/>
        <end position="59"/>
    </location>
</feature>
<dbReference type="EMBL" id="CASHTH010004325">
    <property type="protein sequence ID" value="CAI8056113.1"/>
    <property type="molecule type" value="Genomic_DNA"/>
</dbReference>
<accession>A0AA35TX61</accession>
<evidence type="ECO:0000256" key="1">
    <source>
        <dbReference type="SAM" id="MobiDB-lite"/>
    </source>
</evidence>
<feature type="region of interest" description="Disordered" evidence="1">
    <location>
        <begin position="1"/>
        <end position="59"/>
    </location>
</feature>
<evidence type="ECO:0000313" key="3">
    <source>
        <dbReference type="Proteomes" id="UP001174909"/>
    </source>
</evidence>
<dbReference type="AlphaFoldDB" id="A0AA35TX61"/>
<protein>
    <submittedName>
        <fullName evidence="2">Uncharacterized protein</fullName>
    </submittedName>
</protein>
<dbReference type="Proteomes" id="UP001174909">
    <property type="component" value="Unassembled WGS sequence"/>
</dbReference>
<organism evidence="2 3">
    <name type="scientific">Geodia barretti</name>
    <name type="common">Barrett's horny sponge</name>
    <dbReference type="NCBI Taxonomy" id="519541"/>
    <lineage>
        <taxon>Eukaryota</taxon>
        <taxon>Metazoa</taxon>
        <taxon>Porifera</taxon>
        <taxon>Demospongiae</taxon>
        <taxon>Heteroscleromorpha</taxon>
        <taxon>Tetractinellida</taxon>
        <taxon>Astrophorina</taxon>
        <taxon>Geodiidae</taxon>
        <taxon>Geodia</taxon>
    </lineage>
</organism>
<evidence type="ECO:0000313" key="2">
    <source>
        <dbReference type="EMBL" id="CAI8056113.1"/>
    </source>
</evidence>
<name>A0AA35TX61_GEOBA</name>
<reference evidence="2" key="1">
    <citation type="submission" date="2023-03" db="EMBL/GenBank/DDBJ databases">
        <authorList>
            <person name="Steffen K."/>
            <person name="Cardenas P."/>
        </authorList>
    </citation>
    <scope>NUCLEOTIDE SEQUENCE</scope>
</reference>